<dbReference type="AlphaFoldDB" id="D1A299"/>
<dbReference type="EMBL" id="CP001738">
    <property type="protein sequence ID" value="ACY99752.1"/>
    <property type="molecule type" value="Genomic_DNA"/>
</dbReference>
<dbReference type="GO" id="GO:0046872">
    <property type="term" value="F:metal ion binding"/>
    <property type="evidence" value="ECO:0007669"/>
    <property type="project" value="InterPro"/>
</dbReference>
<dbReference type="Pfam" id="PF11716">
    <property type="entry name" value="MDMPI_N"/>
    <property type="match status" value="1"/>
</dbReference>
<gene>
    <name evidence="3" type="ordered locus">Tcur_4225</name>
</gene>
<evidence type="ECO:0000259" key="2">
    <source>
        <dbReference type="Pfam" id="PF11716"/>
    </source>
</evidence>
<protein>
    <recommendedName>
        <fullName evidence="2">Mycothiol-dependent maleylpyruvate isomerase metal-binding domain-containing protein</fullName>
    </recommendedName>
</protein>
<dbReference type="eggNOG" id="ENOG5030GDY">
    <property type="taxonomic scope" value="Bacteria"/>
</dbReference>
<proteinExistence type="predicted"/>
<accession>D1A299</accession>
<evidence type="ECO:0000313" key="3">
    <source>
        <dbReference type="EMBL" id="ACY99752.1"/>
    </source>
</evidence>
<name>D1A299_THECD</name>
<dbReference type="InterPro" id="IPR024344">
    <property type="entry name" value="MDMPI_metal-binding"/>
</dbReference>
<dbReference type="InterPro" id="IPR017517">
    <property type="entry name" value="Maleyloyr_isom"/>
</dbReference>
<feature type="domain" description="Mycothiol-dependent maleylpyruvate isomerase metal-binding" evidence="2">
    <location>
        <begin position="11"/>
        <end position="158"/>
    </location>
</feature>
<dbReference type="Proteomes" id="UP000001918">
    <property type="component" value="Chromosome"/>
</dbReference>
<organism evidence="3 4">
    <name type="scientific">Thermomonospora curvata (strain ATCC 19995 / DSM 43183 / JCM 3096 / KCTC 9072 / NBRC 15933 / NCIMB 10081 / Henssen B9)</name>
    <dbReference type="NCBI Taxonomy" id="471852"/>
    <lineage>
        <taxon>Bacteria</taxon>
        <taxon>Bacillati</taxon>
        <taxon>Actinomycetota</taxon>
        <taxon>Actinomycetes</taxon>
        <taxon>Streptosporangiales</taxon>
        <taxon>Thermomonosporaceae</taxon>
        <taxon>Thermomonospora</taxon>
    </lineage>
</organism>
<evidence type="ECO:0000313" key="4">
    <source>
        <dbReference type="Proteomes" id="UP000001918"/>
    </source>
</evidence>
<feature type="region of interest" description="Disordered" evidence="1">
    <location>
        <begin position="82"/>
        <end position="101"/>
    </location>
</feature>
<dbReference type="NCBIfam" id="TIGR03083">
    <property type="entry name" value="maleylpyruvate isomerase family mycothiol-dependent enzyme"/>
    <property type="match status" value="1"/>
</dbReference>
<evidence type="ECO:0000256" key="1">
    <source>
        <dbReference type="SAM" id="MobiDB-lite"/>
    </source>
</evidence>
<dbReference type="HOGENOM" id="CLU_088150_0_0_11"/>
<dbReference type="RefSeq" id="WP_012854535.1">
    <property type="nucleotide sequence ID" value="NC_013510.1"/>
</dbReference>
<sequence length="227" mass="25506">MENGDVLTAFQAESERFSQVLEELTEQDWQRPTACTPWLVRDLAGHVLLAVGRTAAMLEGPSPERAEVSAVEYYRPDERFSPQENASRVAQAQEEAAEHKSGAALAEEFARTWREIHRLCLAEPAGRVVVTRHGDAMLLSEFLLTRVVEVAVHGFDLAAALEREPWLTPEAGQALETLMLDPQEVPRVRRLGWDQTTFLRKATGRLPLTQPEQDTVRELGIRWLTLG</sequence>
<dbReference type="KEGG" id="tcu:Tcur_4225"/>
<dbReference type="STRING" id="471852.Tcur_4225"/>
<dbReference type="InterPro" id="IPR034660">
    <property type="entry name" value="DinB/YfiT-like"/>
</dbReference>
<dbReference type="Gene3D" id="1.20.120.450">
    <property type="entry name" value="dinb family like domain"/>
    <property type="match status" value="1"/>
</dbReference>
<keyword evidence="4" id="KW-1185">Reference proteome</keyword>
<reference evidence="3 4" key="1">
    <citation type="journal article" date="2011" name="Stand. Genomic Sci.">
        <title>Complete genome sequence of Thermomonospora curvata type strain (B9).</title>
        <authorList>
            <person name="Chertkov O."/>
            <person name="Sikorski J."/>
            <person name="Nolan M."/>
            <person name="Lapidus A."/>
            <person name="Lucas S."/>
            <person name="Del Rio T.G."/>
            <person name="Tice H."/>
            <person name="Cheng J.F."/>
            <person name="Goodwin L."/>
            <person name="Pitluck S."/>
            <person name="Liolios K."/>
            <person name="Ivanova N."/>
            <person name="Mavromatis K."/>
            <person name="Mikhailova N."/>
            <person name="Ovchinnikova G."/>
            <person name="Pati A."/>
            <person name="Chen A."/>
            <person name="Palaniappan K."/>
            <person name="Djao O.D."/>
            <person name="Land M."/>
            <person name="Hauser L."/>
            <person name="Chang Y.J."/>
            <person name="Jeffries C.D."/>
            <person name="Brettin T."/>
            <person name="Han C."/>
            <person name="Detter J.C."/>
            <person name="Rohde M."/>
            <person name="Goker M."/>
            <person name="Woyke T."/>
            <person name="Bristow J."/>
            <person name="Eisen J.A."/>
            <person name="Markowitz V."/>
            <person name="Hugenholtz P."/>
            <person name="Klenk H.P."/>
            <person name="Kyrpides N.C."/>
        </authorList>
    </citation>
    <scope>NUCLEOTIDE SEQUENCE [LARGE SCALE GENOMIC DNA]</scope>
    <source>
        <strain evidence="4">ATCC 19995 / DSM 43183 / JCM 3096 / KCTC 9072 / NBRC 15933 / NCIMB 10081 / Henssen B9</strain>
    </source>
</reference>
<dbReference type="SUPFAM" id="SSF109854">
    <property type="entry name" value="DinB/YfiT-like putative metalloenzymes"/>
    <property type="match status" value="1"/>
</dbReference>